<organism evidence="2 3">
    <name type="scientific">Cronartium quercuum f. sp. fusiforme G11</name>
    <dbReference type="NCBI Taxonomy" id="708437"/>
    <lineage>
        <taxon>Eukaryota</taxon>
        <taxon>Fungi</taxon>
        <taxon>Dikarya</taxon>
        <taxon>Basidiomycota</taxon>
        <taxon>Pucciniomycotina</taxon>
        <taxon>Pucciniomycetes</taxon>
        <taxon>Pucciniales</taxon>
        <taxon>Coleosporiaceae</taxon>
        <taxon>Cronartium</taxon>
    </lineage>
</organism>
<dbReference type="AlphaFoldDB" id="A0A9P6NCS5"/>
<evidence type="ECO:0000313" key="2">
    <source>
        <dbReference type="EMBL" id="KAG0144330.1"/>
    </source>
</evidence>
<feature type="compositionally biased region" description="Polar residues" evidence="1">
    <location>
        <begin position="560"/>
        <end position="573"/>
    </location>
</feature>
<comment type="caution">
    <text evidence="2">The sequence shown here is derived from an EMBL/GenBank/DDBJ whole genome shotgun (WGS) entry which is preliminary data.</text>
</comment>
<feature type="compositionally biased region" description="Polar residues" evidence="1">
    <location>
        <begin position="106"/>
        <end position="118"/>
    </location>
</feature>
<evidence type="ECO:0000256" key="1">
    <source>
        <dbReference type="SAM" id="MobiDB-lite"/>
    </source>
</evidence>
<accession>A0A9P6NCS5</accession>
<feature type="region of interest" description="Disordered" evidence="1">
    <location>
        <begin position="470"/>
        <end position="494"/>
    </location>
</feature>
<sequence length="1041" mass="119239">MDTFGSHVQNSQNFRQESDMVDFVGYSLLNNKEIEVRNSDTNEGKESSNHPSNTPQDQAENTIDIHSDYKRQELQNTGVFILGHYVENSPQDQCTLKETYRKLSTEMGSGSSRSQSFLQGEPSASFRGSKPSTGYTPPKGVEDYQKIKTRFPMVNDFGYSLSNYIQELEFGDSESVDGKWPLQHQTKLEHGQVIDAPDIELGKKRPRFHNSGVFIFGKDIGSSPEDPCTKQAKYIKTTSKIDPKSVRYQSFIERELQAPIQDSASSKIQTPPEGPLKIRKALVTDRTSDHPSFLDQDQMSNTQLKGQHSTLMPTQNFQESEKFNQKILLDKKKVKDRHLDPNEGKETSKDQASPAQDQAVNTVDIPLGNKRKELQNRGVFILGHYVENSPQDQCTPKKTYKKPSTEMSSGSFEPQSLLQGEPFASVQGPNPTTGKTPLETVEDYQKIKTKSPMVDDFGCSLSNHIQELKSRDSEVVNGKRPLQNPTTLEHGKVLDVPDIELGKKRQRSQNSGVYNFCKEISSSPEDLCTQKAKYIKTPRKIDPKSVRPQSFIERRPQPPIHNSSSSKTQTPPENSLKIWNAFVAHIKSDRLSFLDQDNRSNSQLRGQHSTLMPTQPFQESEEVKLEGLPTTALTCLSKPETKGQKRLRKTKLEIKAPNEKIGEKHKTSGKLTQCMEIESFQQHKPNKFYASVAIFLANELVMKIETNFQPVKKSEGFDCPMKFWNTQTILPLVYFLVSCNPSLSTWYRISTIAYYFFKAYHEMKILDKKKVKEDLLARFLFWLTDLLQLILKISSNISQQEEEQQVEIYGKSTLSHPFSQIILAAHKQSEFEKKIGSGGFRLRRKRFRKIMKKIWKQDMKKIFPSKVDGGSHHKKHMWDLWISKSSQIEEVSRREIQISKQIIKLWDSEKPVLCSWADHMETYGRKNTDYYLLKLLCTSPRTSTEVPGYHKFSLGFSHFMRSKTLNIGKQNIFHIKSLDEFLFFQNSIDGNHFWKSFEAERIKMVKTNLRAKGSRHKKSKKMIKFDEEASILAPGTSKNTV</sequence>
<feature type="region of interest" description="Disordered" evidence="1">
    <location>
        <begin position="328"/>
        <end position="361"/>
    </location>
</feature>
<feature type="region of interest" description="Disordered" evidence="1">
    <location>
        <begin position="105"/>
        <end position="141"/>
    </location>
</feature>
<feature type="compositionally biased region" description="Polar residues" evidence="1">
    <location>
        <begin position="49"/>
        <end position="59"/>
    </location>
</feature>
<protein>
    <submittedName>
        <fullName evidence="2">Uncharacterized protein</fullName>
    </submittedName>
</protein>
<feature type="compositionally biased region" description="Basic and acidic residues" evidence="1">
    <location>
        <begin position="38"/>
        <end position="48"/>
    </location>
</feature>
<feature type="region of interest" description="Disordered" evidence="1">
    <location>
        <begin position="538"/>
        <end position="573"/>
    </location>
</feature>
<proteinExistence type="predicted"/>
<feature type="compositionally biased region" description="Polar residues" evidence="1">
    <location>
        <begin position="405"/>
        <end position="415"/>
    </location>
</feature>
<reference evidence="2" key="1">
    <citation type="submission" date="2013-11" db="EMBL/GenBank/DDBJ databases">
        <title>Genome sequence of the fusiform rust pathogen reveals effectors for host alternation and coevolution with pine.</title>
        <authorList>
            <consortium name="DOE Joint Genome Institute"/>
            <person name="Smith K."/>
            <person name="Pendleton A."/>
            <person name="Kubisiak T."/>
            <person name="Anderson C."/>
            <person name="Salamov A."/>
            <person name="Aerts A."/>
            <person name="Riley R."/>
            <person name="Clum A."/>
            <person name="Lindquist E."/>
            <person name="Ence D."/>
            <person name="Campbell M."/>
            <person name="Kronenberg Z."/>
            <person name="Feau N."/>
            <person name="Dhillon B."/>
            <person name="Hamelin R."/>
            <person name="Burleigh J."/>
            <person name="Smith J."/>
            <person name="Yandell M."/>
            <person name="Nelson C."/>
            <person name="Grigoriev I."/>
            <person name="Davis J."/>
        </authorList>
    </citation>
    <scope>NUCLEOTIDE SEQUENCE</scope>
    <source>
        <strain evidence="2">G11</strain>
    </source>
</reference>
<feature type="region of interest" description="Disordered" evidence="1">
    <location>
        <begin position="38"/>
        <end position="59"/>
    </location>
</feature>
<feature type="compositionally biased region" description="Polar residues" evidence="1">
    <location>
        <begin position="350"/>
        <end position="361"/>
    </location>
</feature>
<keyword evidence="3" id="KW-1185">Reference proteome</keyword>
<feature type="region of interest" description="Disordered" evidence="1">
    <location>
        <begin position="390"/>
        <end position="415"/>
    </location>
</feature>
<name>A0A9P6NCS5_9BASI</name>
<evidence type="ECO:0000313" key="3">
    <source>
        <dbReference type="Proteomes" id="UP000886653"/>
    </source>
</evidence>
<dbReference type="Proteomes" id="UP000886653">
    <property type="component" value="Unassembled WGS sequence"/>
</dbReference>
<dbReference type="EMBL" id="MU167297">
    <property type="protein sequence ID" value="KAG0144330.1"/>
    <property type="molecule type" value="Genomic_DNA"/>
</dbReference>
<gene>
    <name evidence="2" type="ORF">CROQUDRAFT_134417</name>
</gene>
<feature type="compositionally biased region" description="Basic and acidic residues" evidence="1">
    <location>
        <begin position="328"/>
        <end position="349"/>
    </location>
</feature>